<sequence>MKTALVQFDVIWEDKQVNLAYLTQALNSLADKVDLVVLPEMFSTGFTMNPEKSAEEFTNSKTLQWLQNAAQKHRFAITGSFVVKEQNAYYNRMMFVYPDGNYQIYDKRHLFSLAKEDKHYAAGKNRVIVDYLGWKIALQVCYDLRFPVFSRIQNEDYDMLIYVASWPDKRIDAWDTLLKARAVENMSYVIGVNRCGTDPAGIFYSGHSQAVDYMGNYLIEPYENEGIKIVESEKNNLEKARKKFNFLRDADDFIIIPNP</sequence>
<proteinExistence type="inferred from homology"/>
<dbReference type="RefSeq" id="WP_100677473.1">
    <property type="nucleotide sequence ID" value="NZ_NIPO01000001.1"/>
</dbReference>
<dbReference type="PROSITE" id="PS50263">
    <property type="entry name" value="CN_HYDROLASE"/>
    <property type="match status" value="1"/>
</dbReference>
<evidence type="ECO:0000256" key="3">
    <source>
        <dbReference type="ARBA" id="ARBA00039118"/>
    </source>
</evidence>
<protein>
    <recommendedName>
        <fullName evidence="5">Omega-amidase YafV</fullName>
        <ecNumber evidence="3">3.5.1.3</ecNumber>
    </recommendedName>
</protein>
<dbReference type="Pfam" id="PF00795">
    <property type="entry name" value="CN_hydrolase"/>
    <property type="match status" value="1"/>
</dbReference>
<dbReference type="CDD" id="cd07575">
    <property type="entry name" value="Xc-1258_like"/>
    <property type="match status" value="1"/>
</dbReference>
<reference evidence="7 8" key="1">
    <citation type="submission" date="2017-06" db="EMBL/GenBank/DDBJ databases">
        <title>Description of Avrilella dinanensis gen. nov. sp. nov.</title>
        <authorList>
            <person name="Leyer C."/>
            <person name="Sassi M."/>
            <person name="Minet J."/>
            <person name="Kayal S."/>
            <person name="Cattoir V."/>
        </authorList>
    </citation>
    <scope>NUCLEOTIDE SEQUENCE [LARGE SCALE GENOMIC DNA]</scope>
    <source>
        <strain evidence="7 8">UR159</strain>
    </source>
</reference>
<dbReference type="InterPro" id="IPR052737">
    <property type="entry name" value="Omega-amidase_YafV"/>
</dbReference>
<dbReference type="PANTHER" id="PTHR47799">
    <property type="entry name" value="OMEGA-AMIDASE YAFV"/>
    <property type="match status" value="1"/>
</dbReference>
<comment type="catalytic activity">
    <reaction evidence="4">
        <text>a monoamide of a dicarboxylate + H2O = a dicarboxylate + NH4(+)</text>
        <dbReference type="Rhea" id="RHEA:11716"/>
        <dbReference type="ChEBI" id="CHEBI:15377"/>
        <dbReference type="ChEBI" id="CHEBI:28938"/>
        <dbReference type="ChEBI" id="CHEBI:28965"/>
        <dbReference type="ChEBI" id="CHEBI:77450"/>
        <dbReference type="EC" id="3.5.1.3"/>
    </reaction>
</comment>
<dbReference type="Proteomes" id="UP000231960">
    <property type="component" value="Unassembled WGS sequence"/>
</dbReference>
<dbReference type="InterPro" id="IPR036526">
    <property type="entry name" value="C-N_Hydrolase_sf"/>
</dbReference>
<dbReference type="OrthoDB" id="9811121at2"/>
<dbReference type="GO" id="GO:0106008">
    <property type="term" value="F:2-oxoglutaramate amidase activity"/>
    <property type="evidence" value="ECO:0007669"/>
    <property type="project" value="TreeGrafter"/>
</dbReference>
<feature type="domain" description="CN hydrolase" evidence="6">
    <location>
        <begin position="1"/>
        <end position="237"/>
    </location>
</feature>
<comment type="caution">
    <text evidence="7">The sequence shown here is derived from an EMBL/GenBank/DDBJ whole genome shotgun (WGS) entry which is preliminary data.</text>
</comment>
<evidence type="ECO:0000313" key="7">
    <source>
        <dbReference type="EMBL" id="PJR03907.1"/>
    </source>
</evidence>
<evidence type="ECO:0000313" key="8">
    <source>
        <dbReference type="Proteomes" id="UP000231960"/>
    </source>
</evidence>
<evidence type="ECO:0000259" key="6">
    <source>
        <dbReference type="PROSITE" id="PS50263"/>
    </source>
</evidence>
<dbReference type="Gene3D" id="3.60.110.10">
    <property type="entry name" value="Carbon-nitrogen hydrolase"/>
    <property type="match status" value="1"/>
</dbReference>
<gene>
    <name evidence="7" type="ORF">CDL10_04735</name>
</gene>
<keyword evidence="2" id="KW-0378">Hydrolase</keyword>
<name>A0A2M9R4X7_9FLAO</name>
<dbReference type="SUPFAM" id="SSF56317">
    <property type="entry name" value="Carbon-nitrogen hydrolase"/>
    <property type="match status" value="1"/>
</dbReference>
<evidence type="ECO:0000256" key="4">
    <source>
        <dbReference type="ARBA" id="ARBA00052904"/>
    </source>
</evidence>
<dbReference type="InterPro" id="IPR003010">
    <property type="entry name" value="C-N_Hydrolase"/>
</dbReference>
<dbReference type="AlphaFoldDB" id="A0A2M9R4X7"/>
<dbReference type="FunFam" id="3.60.110.10:FF:000004">
    <property type="entry name" value="Carbon-nitrogen hydrolase"/>
    <property type="match status" value="1"/>
</dbReference>
<dbReference type="EC" id="3.5.1.3" evidence="3"/>
<comment type="similarity">
    <text evidence="1">Belongs to the carbon-nitrogen hydrolase superfamily. NIT1/NIT2 family.</text>
</comment>
<keyword evidence="8" id="KW-1185">Reference proteome</keyword>
<evidence type="ECO:0000256" key="1">
    <source>
        <dbReference type="ARBA" id="ARBA00010613"/>
    </source>
</evidence>
<organism evidence="7 8">
    <name type="scientific">Avrilella dinanensis</name>
    <dbReference type="NCBI Taxonomy" id="2008672"/>
    <lineage>
        <taxon>Bacteria</taxon>
        <taxon>Pseudomonadati</taxon>
        <taxon>Bacteroidota</taxon>
        <taxon>Flavobacteriia</taxon>
        <taxon>Flavobacteriales</taxon>
        <taxon>Flavobacteriaceae</taxon>
        <taxon>Avrilella</taxon>
    </lineage>
</organism>
<dbReference type="PANTHER" id="PTHR47799:SF1">
    <property type="entry name" value="OMEGA-AMIDASE YAFV"/>
    <property type="match status" value="1"/>
</dbReference>
<dbReference type="GO" id="GO:0050152">
    <property type="term" value="F:omega-amidase activity"/>
    <property type="evidence" value="ECO:0007669"/>
    <property type="project" value="UniProtKB-EC"/>
</dbReference>
<evidence type="ECO:0000256" key="5">
    <source>
        <dbReference type="ARBA" id="ARBA00072139"/>
    </source>
</evidence>
<evidence type="ECO:0000256" key="2">
    <source>
        <dbReference type="ARBA" id="ARBA00022801"/>
    </source>
</evidence>
<dbReference type="EMBL" id="NIPO01000001">
    <property type="protein sequence ID" value="PJR03907.1"/>
    <property type="molecule type" value="Genomic_DNA"/>
</dbReference>
<accession>A0A2M9R4X7</accession>